<dbReference type="PROSITE" id="PS50262">
    <property type="entry name" value="G_PROTEIN_RECEP_F1_2"/>
    <property type="match status" value="1"/>
</dbReference>
<name>A0A2G9RER7_AQUCT</name>
<dbReference type="GO" id="GO:0004930">
    <property type="term" value="F:G protein-coupled receptor activity"/>
    <property type="evidence" value="ECO:0007669"/>
    <property type="project" value="UniProtKB-KW"/>
</dbReference>
<dbReference type="PRINTS" id="PR00245">
    <property type="entry name" value="OLFACTORYR"/>
</dbReference>
<keyword evidence="3 10" id="KW-0812">Transmembrane</keyword>
<reference evidence="14" key="1">
    <citation type="journal article" date="2017" name="Nat. Commun.">
        <title>The North American bullfrog draft genome provides insight into hormonal regulation of long noncoding RNA.</title>
        <authorList>
            <person name="Hammond S.A."/>
            <person name="Warren R.L."/>
            <person name="Vandervalk B.P."/>
            <person name="Kucuk E."/>
            <person name="Khan H."/>
            <person name="Gibb E.A."/>
            <person name="Pandoh P."/>
            <person name="Kirk H."/>
            <person name="Zhao Y."/>
            <person name="Jones M."/>
            <person name="Mungall A.J."/>
            <person name="Coope R."/>
            <person name="Pleasance S."/>
            <person name="Moore R.A."/>
            <person name="Holt R.A."/>
            <person name="Round J.M."/>
            <person name="Ohora S."/>
            <person name="Walle B.V."/>
            <person name="Veldhoen N."/>
            <person name="Helbing C.C."/>
            <person name="Birol I."/>
        </authorList>
    </citation>
    <scope>NUCLEOTIDE SEQUENCE [LARGE SCALE GENOMIC DNA]</scope>
</reference>
<evidence type="ECO:0000256" key="1">
    <source>
        <dbReference type="ARBA" id="ARBA00004651"/>
    </source>
</evidence>
<evidence type="ECO:0000256" key="9">
    <source>
        <dbReference type="ARBA" id="ARBA00023224"/>
    </source>
</evidence>
<dbReference type="PRINTS" id="PR00237">
    <property type="entry name" value="GPCRRHODOPSN"/>
</dbReference>
<dbReference type="Gene3D" id="1.20.1070.10">
    <property type="entry name" value="Rhodopsin 7-helix transmembrane proteins"/>
    <property type="match status" value="2"/>
</dbReference>
<evidence type="ECO:0000256" key="2">
    <source>
        <dbReference type="ARBA" id="ARBA00022475"/>
    </source>
</evidence>
<keyword evidence="4" id="KW-0552">Olfaction</keyword>
<feature type="transmembrane region" description="Helical" evidence="11">
    <location>
        <begin position="256"/>
        <end position="276"/>
    </location>
</feature>
<evidence type="ECO:0000259" key="12">
    <source>
        <dbReference type="PROSITE" id="PS50262"/>
    </source>
</evidence>
<keyword evidence="5 11" id="KW-1133">Transmembrane helix</keyword>
<sequence>MGNQTIYTELFLSGLSDLPALQLPLFLFFLLIYLLTLIGNFLIISLIVTDSHLHVPMYFFLGNLAGLDLCCSSVTAPQMLFDLRTRRRMRTVTACPGAPGQWKCPQNGPILENKHPNPEFILLGLSDLANFQIPVFLMLILIYLATLAGNFLIIFLVAIDSHLQTPMYIFLGNLSVLDISTPSVSGCHLYFDTITGNNLVAYSTCIAQAFFFSLLASTEYFLLAVMSYDRYVAICHPLHYATIMSNTKCVQLASSAWAMGSIFSLVHTLSILRLAYCDSTTISGFFCELYQLILLSCSDTSLNNLLIYTVGLISALTAFLITFLSYVYILKNILRIKINHGRQKAFSTGSSHLTVVLMYYSTTIFNYIQPKPKNALVSRLVSIIYTFFTPFLNPLIYSLRNTELRTAVFRALVRVAKTIK</sequence>
<evidence type="ECO:0000256" key="6">
    <source>
        <dbReference type="ARBA" id="ARBA00023040"/>
    </source>
</evidence>
<feature type="transmembrane region" description="Helical" evidence="11">
    <location>
        <begin position="60"/>
        <end position="81"/>
    </location>
</feature>
<evidence type="ECO:0000313" key="13">
    <source>
        <dbReference type="EMBL" id="PIO26406.1"/>
    </source>
</evidence>
<dbReference type="InterPro" id="IPR000725">
    <property type="entry name" value="Olfact_rcpt"/>
</dbReference>
<evidence type="ECO:0000256" key="7">
    <source>
        <dbReference type="ARBA" id="ARBA00023136"/>
    </source>
</evidence>
<dbReference type="PANTHER" id="PTHR26452">
    <property type="entry name" value="OLFACTORY RECEPTOR"/>
    <property type="match status" value="1"/>
</dbReference>
<dbReference type="GO" id="GO:0005886">
    <property type="term" value="C:plasma membrane"/>
    <property type="evidence" value="ECO:0007669"/>
    <property type="project" value="UniProtKB-SubCell"/>
</dbReference>
<feature type="transmembrane region" description="Helical" evidence="11">
    <location>
        <begin position="350"/>
        <end position="368"/>
    </location>
</feature>
<dbReference type="FunFam" id="1.20.1070.10:FF:000015">
    <property type="entry name" value="Olfactory receptor"/>
    <property type="match status" value="1"/>
</dbReference>
<feature type="non-terminal residue" evidence="13">
    <location>
        <position position="420"/>
    </location>
</feature>
<accession>A0A2G9RER7</accession>
<dbReference type="InterPro" id="IPR000276">
    <property type="entry name" value="GPCR_Rhodpsn"/>
</dbReference>
<keyword evidence="9 10" id="KW-0807">Transducer</keyword>
<organism evidence="13 14">
    <name type="scientific">Aquarana catesbeiana</name>
    <name type="common">American bullfrog</name>
    <name type="synonym">Rana catesbeiana</name>
    <dbReference type="NCBI Taxonomy" id="8400"/>
    <lineage>
        <taxon>Eukaryota</taxon>
        <taxon>Metazoa</taxon>
        <taxon>Chordata</taxon>
        <taxon>Craniata</taxon>
        <taxon>Vertebrata</taxon>
        <taxon>Euteleostomi</taxon>
        <taxon>Amphibia</taxon>
        <taxon>Batrachia</taxon>
        <taxon>Anura</taxon>
        <taxon>Neobatrachia</taxon>
        <taxon>Ranoidea</taxon>
        <taxon>Ranidae</taxon>
        <taxon>Aquarana</taxon>
    </lineage>
</organism>
<dbReference type="PROSITE" id="PS00237">
    <property type="entry name" value="G_PROTEIN_RECEP_F1_1"/>
    <property type="match status" value="1"/>
</dbReference>
<dbReference type="OrthoDB" id="6147321at2759"/>
<keyword evidence="14" id="KW-1185">Reference proteome</keyword>
<dbReference type="CDD" id="cd13954">
    <property type="entry name" value="7tmA_OR"/>
    <property type="match status" value="1"/>
</dbReference>
<protein>
    <recommendedName>
        <fullName evidence="12">G-protein coupled receptors family 1 profile domain-containing protein</fullName>
    </recommendedName>
</protein>
<dbReference type="InterPro" id="IPR050516">
    <property type="entry name" value="Olfactory_GPCR"/>
</dbReference>
<evidence type="ECO:0000256" key="4">
    <source>
        <dbReference type="ARBA" id="ARBA00022725"/>
    </source>
</evidence>
<feature type="transmembrane region" description="Helical" evidence="11">
    <location>
        <begin position="135"/>
        <end position="159"/>
    </location>
</feature>
<keyword evidence="7 11" id="KW-0472">Membrane</keyword>
<keyword evidence="8 10" id="KW-0675">Receptor</keyword>
<evidence type="ECO:0000256" key="8">
    <source>
        <dbReference type="ARBA" id="ARBA00023170"/>
    </source>
</evidence>
<comment type="similarity">
    <text evidence="10">Belongs to the G-protein coupled receptor 1 family.</text>
</comment>
<evidence type="ECO:0000256" key="10">
    <source>
        <dbReference type="RuleBase" id="RU000688"/>
    </source>
</evidence>
<comment type="subcellular location">
    <subcellularLocation>
        <location evidence="1">Cell membrane</location>
        <topology evidence="1">Multi-pass membrane protein</topology>
    </subcellularLocation>
</comment>
<feature type="domain" description="G-protein coupled receptors family 1 profile" evidence="12">
    <location>
        <begin position="149"/>
        <end position="397"/>
    </location>
</feature>
<dbReference type="AlphaFoldDB" id="A0A2G9RER7"/>
<dbReference type="GO" id="GO:0004984">
    <property type="term" value="F:olfactory receptor activity"/>
    <property type="evidence" value="ECO:0007669"/>
    <property type="project" value="InterPro"/>
</dbReference>
<proteinExistence type="inferred from homology"/>
<keyword evidence="6 10" id="KW-0297">G-protein coupled receptor</keyword>
<evidence type="ECO:0000256" key="11">
    <source>
        <dbReference type="SAM" id="Phobius"/>
    </source>
</evidence>
<evidence type="ECO:0000313" key="14">
    <source>
        <dbReference type="Proteomes" id="UP000228934"/>
    </source>
</evidence>
<feature type="transmembrane region" description="Helical" evidence="11">
    <location>
        <begin position="380"/>
        <end position="399"/>
    </location>
</feature>
<feature type="transmembrane region" description="Helical" evidence="11">
    <location>
        <begin position="25"/>
        <end position="48"/>
    </location>
</feature>
<keyword evidence="2" id="KW-1003">Cell membrane</keyword>
<dbReference type="InterPro" id="IPR017452">
    <property type="entry name" value="GPCR_Rhodpsn_7TM"/>
</dbReference>
<evidence type="ECO:0000256" key="3">
    <source>
        <dbReference type="ARBA" id="ARBA00022692"/>
    </source>
</evidence>
<dbReference type="Proteomes" id="UP000228934">
    <property type="component" value="Unassembled WGS sequence"/>
</dbReference>
<dbReference type="SUPFAM" id="SSF81321">
    <property type="entry name" value="Family A G protein-coupled receptor-like"/>
    <property type="match status" value="2"/>
</dbReference>
<feature type="transmembrane region" description="Helical" evidence="11">
    <location>
        <begin position="199"/>
        <end position="223"/>
    </location>
</feature>
<keyword evidence="4" id="KW-0716">Sensory transduction</keyword>
<dbReference type="EMBL" id="KV950461">
    <property type="protein sequence ID" value="PIO26406.1"/>
    <property type="molecule type" value="Genomic_DNA"/>
</dbReference>
<evidence type="ECO:0000256" key="5">
    <source>
        <dbReference type="ARBA" id="ARBA00022989"/>
    </source>
</evidence>
<feature type="transmembrane region" description="Helical" evidence="11">
    <location>
        <begin position="305"/>
        <end position="329"/>
    </location>
</feature>
<gene>
    <name evidence="13" type="ORF">AB205_0185640</name>
</gene>
<dbReference type="Pfam" id="PF13853">
    <property type="entry name" value="7tm_4"/>
    <property type="match status" value="2"/>
</dbReference>